<comment type="caution">
    <text evidence="3">The sequence shown here is derived from an EMBL/GenBank/DDBJ whole genome shotgun (WGS) entry which is preliminary data.</text>
</comment>
<keyword evidence="4" id="KW-1185">Reference proteome</keyword>
<gene>
    <name evidence="3" type="ORF">WMO29_01945</name>
</gene>
<proteinExistence type="predicted"/>
<dbReference type="SUPFAM" id="SSF47598">
    <property type="entry name" value="Ribbon-helix-helix"/>
    <property type="match status" value="1"/>
</dbReference>
<reference evidence="3 4" key="1">
    <citation type="submission" date="2024-03" db="EMBL/GenBank/DDBJ databases">
        <title>Human intestinal bacterial collection.</title>
        <authorList>
            <person name="Pauvert C."/>
            <person name="Hitch T.C.A."/>
            <person name="Clavel T."/>
        </authorList>
    </citation>
    <scope>NUCLEOTIDE SEQUENCE [LARGE SCALE GENOMIC DNA]</scope>
    <source>
        <strain evidence="3 4">CLA-AA-H132</strain>
    </source>
</reference>
<feature type="compositionally biased region" description="Basic and acidic residues" evidence="1">
    <location>
        <begin position="1"/>
        <end position="10"/>
    </location>
</feature>
<dbReference type="InterPro" id="IPR010985">
    <property type="entry name" value="Ribbon_hlx_hlx"/>
</dbReference>
<feature type="domain" description="Ribbon-helix-helix protein CopG" evidence="2">
    <location>
        <begin position="31"/>
        <end position="67"/>
    </location>
</feature>
<dbReference type="EMBL" id="JBBMFE010000001">
    <property type="protein sequence ID" value="MEQ2471265.1"/>
    <property type="molecule type" value="Genomic_DNA"/>
</dbReference>
<protein>
    <submittedName>
        <fullName evidence="3">Ribbon-helix-helix domain-containing protein</fullName>
    </submittedName>
</protein>
<evidence type="ECO:0000259" key="2">
    <source>
        <dbReference type="Pfam" id="PF01402"/>
    </source>
</evidence>
<organism evidence="3 4">
    <name type="scientific">Laedolimicola intestinihominis</name>
    <dbReference type="NCBI Taxonomy" id="3133166"/>
    <lineage>
        <taxon>Bacteria</taxon>
        <taxon>Bacillati</taxon>
        <taxon>Bacillota</taxon>
        <taxon>Clostridia</taxon>
        <taxon>Lachnospirales</taxon>
        <taxon>Lachnospiraceae</taxon>
        <taxon>Laedolimicola</taxon>
    </lineage>
</organism>
<dbReference type="Pfam" id="PF01402">
    <property type="entry name" value="RHH_1"/>
    <property type="match status" value="1"/>
</dbReference>
<evidence type="ECO:0000313" key="3">
    <source>
        <dbReference type="EMBL" id="MEQ2471265.1"/>
    </source>
</evidence>
<sequence length="68" mass="7847">MCGKNSKEGSENVSQRKVGRPKIEKPKEIKFSIRLDQEMYERLEMYCEKNSISKAEAIRKALGLLLDT</sequence>
<dbReference type="RefSeq" id="WP_349163518.1">
    <property type="nucleotide sequence ID" value="NZ_JBBMFE010000001.1"/>
</dbReference>
<name>A0ABV1FCZ9_9FIRM</name>
<accession>A0ABV1FCZ9</accession>
<evidence type="ECO:0000313" key="4">
    <source>
        <dbReference type="Proteomes" id="UP001438008"/>
    </source>
</evidence>
<evidence type="ECO:0000256" key="1">
    <source>
        <dbReference type="SAM" id="MobiDB-lite"/>
    </source>
</evidence>
<feature type="region of interest" description="Disordered" evidence="1">
    <location>
        <begin position="1"/>
        <end position="21"/>
    </location>
</feature>
<dbReference type="InterPro" id="IPR002145">
    <property type="entry name" value="CopG"/>
</dbReference>
<dbReference type="Proteomes" id="UP001438008">
    <property type="component" value="Unassembled WGS sequence"/>
</dbReference>